<evidence type="ECO:0000256" key="2">
    <source>
        <dbReference type="ARBA" id="ARBA00022777"/>
    </source>
</evidence>
<reference evidence="7" key="1">
    <citation type="submission" date="2005-03" db="EMBL/GenBank/DDBJ databases">
        <title>Comparison of the complete genome sequences of Rhodococcus erythropolis PR4 and Rhodococcus opacus B4.</title>
        <authorList>
            <person name="Takarada H."/>
            <person name="Sekine M."/>
            <person name="Hosoyama A."/>
            <person name="Yamada R."/>
            <person name="Fujisawa T."/>
            <person name="Omata S."/>
            <person name="Shimizu A."/>
            <person name="Tsukatani N."/>
            <person name="Tanikawa S."/>
            <person name="Fujita N."/>
            <person name="Harayama S."/>
        </authorList>
    </citation>
    <scope>NUCLEOTIDE SEQUENCE [LARGE SCALE GENOMIC DNA]</scope>
    <source>
        <strain evidence="7">PR4 / NBRC 100887</strain>
    </source>
</reference>
<protein>
    <submittedName>
        <fullName evidence="6">Putative two-component histidine kinase</fullName>
        <ecNumber evidence="6">2.7.13.-</ecNumber>
    </submittedName>
</protein>
<dbReference type="GO" id="GO:0046983">
    <property type="term" value="F:protein dimerization activity"/>
    <property type="evidence" value="ECO:0007669"/>
    <property type="project" value="InterPro"/>
</dbReference>
<accession>C0ZVH4</accession>
<dbReference type="HOGENOM" id="CLU_000445_20_8_11"/>
<evidence type="ECO:0000256" key="3">
    <source>
        <dbReference type="ARBA" id="ARBA00023012"/>
    </source>
</evidence>
<keyword evidence="4" id="KW-1133">Transmembrane helix</keyword>
<keyword evidence="3" id="KW-0902">Two-component regulatory system</keyword>
<dbReference type="PANTHER" id="PTHR24421">
    <property type="entry name" value="NITRATE/NITRITE SENSOR PROTEIN NARX-RELATED"/>
    <property type="match status" value="1"/>
</dbReference>
<name>C0ZVH4_RHOE4</name>
<organism evidence="6 7">
    <name type="scientific">Rhodococcus erythropolis (strain PR4 / NBRC 100887)</name>
    <dbReference type="NCBI Taxonomy" id="234621"/>
    <lineage>
        <taxon>Bacteria</taxon>
        <taxon>Bacillati</taxon>
        <taxon>Actinomycetota</taxon>
        <taxon>Actinomycetes</taxon>
        <taxon>Mycobacteriales</taxon>
        <taxon>Nocardiaceae</taxon>
        <taxon>Rhodococcus</taxon>
        <taxon>Rhodococcus erythropolis group</taxon>
    </lineage>
</organism>
<dbReference type="Proteomes" id="UP000002204">
    <property type="component" value="Chromosome"/>
</dbReference>
<dbReference type="InterPro" id="IPR050482">
    <property type="entry name" value="Sensor_HK_TwoCompSys"/>
</dbReference>
<evidence type="ECO:0000256" key="4">
    <source>
        <dbReference type="SAM" id="Phobius"/>
    </source>
</evidence>
<feature type="transmembrane region" description="Helical" evidence="4">
    <location>
        <begin position="88"/>
        <end position="107"/>
    </location>
</feature>
<evidence type="ECO:0000256" key="1">
    <source>
        <dbReference type="ARBA" id="ARBA00022679"/>
    </source>
</evidence>
<proteinExistence type="predicted"/>
<dbReference type="Pfam" id="PF07730">
    <property type="entry name" value="HisKA_3"/>
    <property type="match status" value="1"/>
</dbReference>
<dbReference type="Gene3D" id="1.20.5.1930">
    <property type="match status" value="1"/>
</dbReference>
<feature type="transmembrane region" description="Helical" evidence="4">
    <location>
        <begin position="33"/>
        <end position="52"/>
    </location>
</feature>
<dbReference type="CDD" id="cd16917">
    <property type="entry name" value="HATPase_UhpB-NarQ-NarX-like"/>
    <property type="match status" value="1"/>
</dbReference>
<dbReference type="eggNOG" id="COG4585">
    <property type="taxonomic scope" value="Bacteria"/>
</dbReference>
<keyword evidence="2 6" id="KW-0418">Kinase</keyword>
<feature type="domain" description="Signal transduction histidine kinase subgroup 3 dimerisation and phosphoacceptor" evidence="5">
    <location>
        <begin position="196"/>
        <end position="260"/>
    </location>
</feature>
<feature type="transmembrane region" description="Helical" evidence="4">
    <location>
        <begin position="155"/>
        <end position="175"/>
    </location>
</feature>
<dbReference type="InterPro" id="IPR011712">
    <property type="entry name" value="Sig_transdc_His_kin_sub3_dim/P"/>
</dbReference>
<evidence type="ECO:0000259" key="5">
    <source>
        <dbReference type="Pfam" id="PF07730"/>
    </source>
</evidence>
<evidence type="ECO:0000313" key="6">
    <source>
        <dbReference type="EMBL" id="BAH36668.1"/>
    </source>
</evidence>
<dbReference type="EMBL" id="AP008957">
    <property type="protein sequence ID" value="BAH36668.1"/>
    <property type="molecule type" value="Genomic_DNA"/>
</dbReference>
<keyword evidence="4" id="KW-0812">Transmembrane</keyword>
<sequence>MGMIAQNFGRWNPRRTWRTASNVDKVRLYTRQSFIMVAVVFGGFGAVTEIVADRYLSGVFLGISAVACAIAVSRMSDLGGVVAKPVQIPLAVMTLSAFCSAGIALGSNGENGPYFWLAAILVVPLAGLTSLRWLIVGSVAAGVVLGLLAGPESGVSVGIVAAFMGLTVYMSVWLLRMVTELDEARGAAAALSVAEERLRFSRDLHDVVGRALSAIAVKSELAATLSRRGDDRAAAQMDEVRELAQDSLDEARELVRGYRSIALASELAGAQSLLEAAGISTAIRGSADQLPVELAEAAAWVVREGVTNILRHSSAENCSIEVSADGVVIANDGARIAEPNNGTGLNGLRERVGAVGGTVEIVQDEDRFTLTAHFPSRTKESR</sequence>
<dbReference type="PANTHER" id="PTHR24421:SF63">
    <property type="entry name" value="SENSOR HISTIDINE KINASE DESK"/>
    <property type="match status" value="1"/>
</dbReference>
<gene>
    <name evidence="6" type="ordered locus">RER_59600</name>
</gene>
<keyword evidence="4" id="KW-0472">Membrane</keyword>
<dbReference type="GO" id="GO:0016020">
    <property type="term" value="C:membrane"/>
    <property type="evidence" value="ECO:0007669"/>
    <property type="project" value="InterPro"/>
</dbReference>
<feature type="transmembrane region" description="Helical" evidence="4">
    <location>
        <begin position="114"/>
        <end position="135"/>
    </location>
</feature>
<evidence type="ECO:0000313" key="7">
    <source>
        <dbReference type="Proteomes" id="UP000002204"/>
    </source>
</evidence>
<dbReference type="InterPro" id="IPR036890">
    <property type="entry name" value="HATPase_C_sf"/>
</dbReference>
<dbReference type="GO" id="GO:0000155">
    <property type="term" value="F:phosphorelay sensor kinase activity"/>
    <property type="evidence" value="ECO:0007669"/>
    <property type="project" value="InterPro"/>
</dbReference>
<keyword evidence="1 6" id="KW-0808">Transferase</keyword>
<dbReference type="EC" id="2.7.13.-" evidence="6"/>
<dbReference type="KEGG" id="rer:RER_59600"/>
<reference evidence="6 7" key="2">
    <citation type="journal article" date="2006" name="Environ. Microbiol.">
        <title>Sequence analysis of three plasmids harboured in Rhodococcus erythropolis strain PR4.</title>
        <authorList>
            <person name="Sekine M."/>
            <person name="Tanikawa S."/>
            <person name="Omata S."/>
            <person name="Saito M."/>
            <person name="Fujisawa T."/>
            <person name="Tsukatani N."/>
            <person name="Tajima T."/>
            <person name="Sekigawa T."/>
            <person name="Kosugi H."/>
            <person name="Matsuo Y."/>
            <person name="Nishiko R."/>
            <person name="Imamura K."/>
            <person name="Ito M."/>
            <person name="Narita H."/>
            <person name="Tago S."/>
            <person name="Fujita N."/>
            <person name="Harayama S."/>
        </authorList>
    </citation>
    <scope>NUCLEOTIDE SEQUENCE [LARGE SCALE GENOMIC DNA]</scope>
    <source>
        <strain evidence="7">PR4 / NBRC 100887</strain>
    </source>
</reference>
<dbReference type="Gene3D" id="3.30.565.10">
    <property type="entry name" value="Histidine kinase-like ATPase, C-terminal domain"/>
    <property type="match status" value="1"/>
</dbReference>
<dbReference type="AlphaFoldDB" id="C0ZVH4"/>